<evidence type="ECO:0000256" key="2">
    <source>
        <dbReference type="ARBA" id="ARBA00022989"/>
    </source>
</evidence>
<feature type="transmembrane region" description="Helical" evidence="5">
    <location>
        <begin position="156"/>
        <end position="178"/>
    </location>
</feature>
<dbReference type="InterPro" id="IPR036259">
    <property type="entry name" value="MFS_trans_sf"/>
</dbReference>
<feature type="compositionally biased region" description="Low complexity" evidence="4">
    <location>
        <begin position="424"/>
        <end position="441"/>
    </location>
</feature>
<dbReference type="EMBL" id="JBHUEN010000019">
    <property type="protein sequence ID" value="MFD1881414.1"/>
    <property type="molecule type" value="Genomic_DNA"/>
</dbReference>
<keyword evidence="8" id="KW-1185">Reference proteome</keyword>
<keyword evidence="3 5" id="KW-0472">Membrane</keyword>
<feature type="compositionally biased region" description="Acidic residues" evidence="4">
    <location>
        <begin position="445"/>
        <end position="458"/>
    </location>
</feature>
<evidence type="ECO:0000313" key="7">
    <source>
        <dbReference type="EMBL" id="MFD1881414.1"/>
    </source>
</evidence>
<feature type="transmembrane region" description="Helical" evidence="5">
    <location>
        <begin position="235"/>
        <end position="253"/>
    </location>
</feature>
<dbReference type="PANTHER" id="PTHR23521">
    <property type="entry name" value="TRANSPORTER MFS SUPERFAMILY"/>
    <property type="match status" value="1"/>
</dbReference>
<evidence type="ECO:0000256" key="3">
    <source>
        <dbReference type="ARBA" id="ARBA00023136"/>
    </source>
</evidence>
<evidence type="ECO:0000259" key="6">
    <source>
        <dbReference type="PROSITE" id="PS50850"/>
    </source>
</evidence>
<dbReference type="Pfam" id="PF07690">
    <property type="entry name" value="MFS_1"/>
    <property type="match status" value="1"/>
</dbReference>
<name>A0ABW4R652_9RHOB</name>
<gene>
    <name evidence="7" type="ORF">ACFSCT_06760</name>
</gene>
<feature type="transmembrane region" description="Helical" evidence="5">
    <location>
        <begin position="40"/>
        <end position="61"/>
    </location>
</feature>
<reference evidence="8" key="1">
    <citation type="journal article" date="2019" name="Int. J. Syst. Evol. Microbiol.">
        <title>The Global Catalogue of Microorganisms (GCM) 10K type strain sequencing project: providing services to taxonomists for standard genome sequencing and annotation.</title>
        <authorList>
            <consortium name="The Broad Institute Genomics Platform"/>
            <consortium name="The Broad Institute Genome Sequencing Center for Infectious Disease"/>
            <person name="Wu L."/>
            <person name="Ma J."/>
        </authorList>
    </citation>
    <scope>NUCLEOTIDE SEQUENCE [LARGE SCALE GENOMIC DNA]</scope>
    <source>
        <strain evidence="8">CCUG 56029</strain>
    </source>
</reference>
<dbReference type="RefSeq" id="WP_379141250.1">
    <property type="nucleotide sequence ID" value="NZ_JBHUEN010000019.1"/>
</dbReference>
<evidence type="ECO:0000256" key="5">
    <source>
        <dbReference type="SAM" id="Phobius"/>
    </source>
</evidence>
<organism evidence="7 8">
    <name type="scientific">Paracoccus pacificus</name>
    <dbReference type="NCBI Taxonomy" id="1463598"/>
    <lineage>
        <taxon>Bacteria</taxon>
        <taxon>Pseudomonadati</taxon>
        <taxon>Pseudomonadota</taxon>
        <taxon>Alphaproteobacteria</taxon>
        <taxon>Rhodobacterales</taxon>
        <taxon>Paracoccaceae</taxon>
        <taxon>Paracoccus</taxon>
    </lineage>
</organism>
<feature type="transmembrane region" description="Helical" evidence="5">
    <location>
        <begin position="355"/>
        <end position="372"/>
    </location>
</feature>
<feature type="region of interest" description="Disordered" evidence="4">
    <location>
        <begin position="404"/>
        <end position="469"/>
    </location>
</feature>
<dbReference type="InterPro" id="IPR020846">
    <property type="entry name" value="MFS_dom"/>
</dbReference>
<feature type="transmembrane region" description="Helical" evidence="5">
    <location>
        <begin position="265"/>
        <end position="283"/>
    </location>
</feature>
<feature type="transmembrane region" description="Helical" evidence="5">
    <location>
        <begin position="100"/>
        <end position="119"/>
    </location>
</feature>
<dbReference type="SUPFAM" id="SSF103473">
    <property type="entry name" value="MFS general substrate transporter"/>
    <property type="match status" value="1"/>
</dbReference>
<dbReference type="InterPro" id="IPR011701">
    <property type="entry name" value="MFS"/>
</dbReference>
<dbReference type="Gene3D" id="1.20.1250.20">
    <property type="entry name" value="MFS general substrate transporter like domains"/>
    <property type="match status" value="2"/>
</dbReference>
<proteinExistence type="predicted"/>
<feature type="transmembrane region" description="Helical" evidence="5">
    <location>
        <begin position="199"/>
        <end position="223"/>
    </location>
</feature>
<sequence>MLTVLRTTWPLLLGVLMLMVGNGMQGTLLGVRGNIEGMSTTAMSIVMSGYFGGFLLGSRLVPGLIRKVGHIRVFSALGSMISAVLILYAAAPIWPVWTVMRIVIGFCFSGVYIIAESWLNAGSTNETRGQALSAYMIVQMLGIVSAQVLMNTADPHGWILFVIPSVLVSLAFTPMLLSRQPAPSFQDVKRLSIRRLYQASPLGCIGIFLMGGVFSALSGMSSVWGSLKGLNVTEISMFVAAIYLGGLIFQYPIGWLSDHRERRGIILWLCVLGAVAAIGVVVIDPGIWGLLAAAVIIGGVANPVYALLLAYTNDFLDNSQMAAASAGLLFLNGIGAIVGPLITGWLMSLIGVNGFFVWIALLLAWLAGYAAWRRTRRAALPREQTGAYAVISPTATPLAVEAALENAQSDTPAADTPASDGPDTDAASPGASPDADGTAGHEPGDGPEEEPAGSDGAEDMPAHPKPAAP</sequence>
<feature type="domain" description="Major facilitator superfamily (MFS) profile" evidence="6">
    <location>
        <begin position="7"/>
        <end position="376"/>
    </location>
</feature>
<keyword evidence="2 5" id="KW-1133">Transmembrane helix</keyword>
<feature type="transmembrane region" description="Helical" evidence="5">
    <location>
        <begin position="73"/>
        <end position="94"/>
    </location>
</feature>
<evidence type="ECO:0000256" key="4">
    <source>
        <dbReference type="SAM" id="MobiDB-lite"/>
    </source>
</evidence>
<protein>
    <submittedName>
        <fullName evidence="7">MFS transporter</fullName>
    </submittedName>
</protein>
<feature type="transmembrane region" description="Helical" evidence="5">
    <location>
        <begin position="131"/>
        <end position="150"/>
    </location>
</feature>
<comment type="caution">
    <text evidence="7">The sequence shown here is derived from an EMBL/GenBank/DDBJ whole genome shotgun (WGS) entry which is preliminary data.</text>
</comment>
<feature type="transmembrane region" description="Helical" evidence="5">
    <location>
        <begin position="289"/>
        <end position="311"/>
    </location>
</feature>
<evidence type="ECO:0000313" key="8">
    <source>
        <dbReference type="Proteomes" id="UP001597213"/>
    </source>
</evidence>
<dbReference type="Proteomes" id="UP001597213">
    <property type="component" value="Unassembled WGS sequence"/>
</dbReference>
<dbReference type="PROSITE" id="PS50850">
    <property type="entry name" value="MFS"/>
    <property type="match status" value="1"/>
</dbReference>
<dbReference type="CDD" id="cd17477">
    <property type="entry name" value="MFS_YcaD_like"/>
    <property type="match status" value="1"/>
</dbReference>
<accession>A0ABW4R652</accession>
<evidence type="ECO:0000256" key="1">
    <source>
        <dbReference type="ARBA" id="ARBA00022692"/>
    </source>
</evidence>
<dbReference type="PANTHER" id="PTHR23521:SF3">
    <property type="entry name" value="MFS TRANSPORTER"/>
    <property type="match status" value="1"/>
</dbReference>
<feature type="transmembrane region" description="Helical" evidence="5">
    <location>
        <begin position="323"/>
        <end position="343"/>
    </location>
</feature>
<dbReference type="InterPro" id="IPR047200">
    <property type="entry name" value="MFS_YcaD-like"/>
</dbReference>
<keyword evidence="1 5" id="KW-0812">Transmembrane</keyword>